<accession>A0A177N7W0</accession>
<keyword evidence="2" id="KW-1185">Reference proteome</keyword>
<organism evidence="1 2">
    <name type="scientific">Methylomonas lenta</name>
    <dbReference type="NCBI Taxonomy" id="980561"/>
    <lineage>
        <taxon>Bacteria</taxon>
        <taxon>Pseudomonadati</taxon>
        <taxon>Pseudomonadota</taxon>
        <taxon>Gammaproteobacteria</taxon>
        <taxon>Methylococcales</taxon>
        <taxon>Methylococcaceae</taxon>
        <taxon>Methylomonas</taxon>
    </lineage>
</organism>
<dbReference type="RefSeq" id="WP_066984180.1">
    <property type="nucleotide sequence ID" value="NZ_LUUI01000117.1"/>
</dbReference>
<gene>
    <name evidence="1" type="ORF">A1359_12100</name>
</gene>
<dbReference type="OrthoDB" id="8088793at2"/>
<dbReference type="AlphaFoldDB" id="A0A177N7W0"/>
<evidence type="ECO:0000313" key="2">
    <source>
        <dbReference type="Proteomes" id="UP000078476"/>
    </source>
</evidence>
<dbReference type="Proteomes" id="UP000078476">
    <property type="component" value="Unassembled WGS sequence"/>
</dbReference>
<sequence>MSLNRVKEKKIPCYPWATPTEEQKCLFDTLRYEEQLKMVQEALREGLESGISDQSIDDIIDSKETEI</sequence>
<name>A0A177N7W0_9GAMM</name>
<dbReference type="STRING" id="980561.A1359_12100"/>
<dbReference type="EMBL" id="LUUI01000117">
    <property type="protein sequence ID" value="OAI13674.1"/>
    <property type="molecule type" value="Genomic_DNA"/>
</dbReference>
<protein>
    <submittedName>
        <fullName evidence="1">Uncharacterized protein</fullName>
    </submittedName>
</protein>
<reference evidence="1 2" key="1">
    <citation type="submission" date="2016-03" db="EMBL/GenBank/DDBJ databases">
        <authorList>
            <person name="Ploux O."/>
        </authorList>
    </citation>
    <scope>NUCLEOTIDE SEQUENCE [LARGE SCALE GENOMIC DNA]</scope>
    <source>
        <strain evidence="1 2">R-45370</strain>
    </source>
</reference>
<comment type="caution">
    <text evidence="1">The sequence shown here is derived from an EMBL/GenBank/DDBJ whole genome shotgun (WGS) entry which is preliminary data.</text>
</comment>
<evidence type="ECO:0000313" key="1">
    <source>
        <dbReference type="EMBL" id="OAI13674.1"/>
    </source>
</evidence>
<proteinExistence type="predicted"/>